<dbReference type="AlphaFoldDB" id="A0A7W7YCN8"/>
<proteinExistence type="predicted"/>
<evidence type="ECO:0000313" key="2">
    <source>
        <dbReference type="EMBL" id="MBB5033748.1"/>
    </source>
</evidence>
<sequence length="311" mass="33401">MSEHIAFTALTASDREPIARLLHRALVHWYESRLGQGSRFGGSHEPFTLFPDVYEALDPGECVTARTASGEIVGVCFSHERETHVSVGIVATAPDAGGRGIAKRMMSLVLDKAKRLGKPARLVSSLLNLDSFSLYTRLGFVPGAMYQDLLITVPETGLAAAAPAGIAHVREAVLADAPRISDFEYSQQGIRREKDFTFFIRNEVGAWRVLVSEAADGSVNGFLAMSVHPSFTMIGPGVASDETTAIVLLWRALDSLRGQTLVFLAPCAASSLVRTAYSWGARNVELHVAQSTAPVAGAKGIVFPTFMPETA</sequence>
<name>A0A7W7YCN8_9BACT</name>
<dbReference type="CDD" id="cd04301">
    <property type="entry name" value="NAT_SF"/>
    <property type="match status" value="1"/>
</dbReference>
<feature type="domain" description="N-acetyltransferase" evidence="1">
    <location>
        <begin position="5"/>
        <end position="163"/>
    </location>
</feature>
<dbReference type="Pfam" id="PF00583">
    <property type="entry name" value="Acetyltransf_1"/>
    <property type="match status" value="1"/>
</dbReference>
<dbReference type="SUPFAM" id="SSF55729">
    <property type="entry name" value="Acyl-CoA N-acyltransferases (Nat)"/>
    <property type="match status" value="1"/>
</dbReference>
<protein>
    <submittedName>
        <fullName evidence="2">GNAT superfamily N-acetyltransferase</fullName>
    </submittedName>
</protein>
<evidence type="ECO:0000313" key="3">
    <source>
        <dbReference type="Proteomes" id="UP000590740"/>
    </source>
</evidence>
<dbReference type="InterPro" id="IPR000182">
    <property type="entry name" value="GNAT_dom"/>
</dbReference>
<dbReference type="PROSITE" id="PS51186">
    <property type="entry name" value="GNAT"/>
    <property type="match status" value="1"/>
</dbReference>
<organism evidence="2 3">
    <name type="scientific">Prosthecobacter vanneervenii</name>
    <dbReference type="NCBI Taxonomy" id="48466"/>
    <lineage>
        <taxon>Bacteria</taxon>
        <taxon>Pseudomonadati</taxon>
        <taxon>Verrucomicrobiota</taxon>
        <taxon>Verrucomicrobiia</taxon>
        <taxon>Verrucomicrobiales</taxon>
        <taxon>Verrucomicrobiaceae</taxon>
        <taxon>Prosthecobacter</taxon>
    </lineage>
</organism>
<keyword evidence="2" id="KW-0808">Transferase</keyword>
<gene>
    <name evidence="2" type="ORF">HNQ65_003338</name>
</gene>
<keyword evidence="3" id="KW-1185">Reference proteome</keyword>
<dbReference type="RefSeq" id="WP_184340868.1">
    <property type="nucleotide sequence ID" value="NZ_JACHIG010000007.1"/>
</dbReference>
<evidence type="ECO:0000259" key="1">
    <source>
        <dbReference type="PROSITE" id="PS51186"/>
    </source>
</evidence>
<reference evidence="2 3" key="1">
    <citation type="submission" date="2020-08" db="EMBL/GenBank/DDBJ databases">
        <title>Genomic Encyclopedia of Type Strains, Phase IV (KMG-IV): sequencing the most valuable type-strain genomes for metagenomic binning, comparative biology and taxonomic classification.</title>
        <authorList>
            <person name="Goeker M."/>
        </authorList>
    </citation>
    <scope>NUCLEOTIDE SEQUENCE [LARGE SCALE GENOMIC DNA]</scope>
    <source>
        <strain evidence="2 3">DSM 12252</strain>
    </source>
</reference>
<dbReference type="EMBL" id="JACHIG010000007">
    <property type="protein sequence ID" value="MBB5033748.1"/>
    <property type="molecule type" value="Genomic_DNA"/>
</dbReference>
<dbReference type="Gene3D" id="3.40.630.30">
    <property type="match status" value="1"/>
</dbReference>
<dbReference type="Proteomes" id="UP000590740">
    <property type="component" value="Unassembled WGS sequence"/>
</dbReference>
<dbReference type="GO" id="GO:0016747">
    <property type="term" value="F:acyltransferase activity, transferring groups other than amino-acyl groups"/>
    <property type="evidence" value="ECO:0007669"/>
    <property type="project" value="InterPro"/>
</dbReference>
<dbReference type="InterPro" id="IPR016181">
    <property type="entry name" value="Acyl_CoA_acyltransferase"/>
</dbReference>
<comment type="caution">
    <text evidence="2">The sequence shown here is derived from an EMBL/GenBank/DDBJ whole genome shotgun (WGS) entry which is preliminary data.</text>
</comment>
<accession>A0A7W7YCN8</accession>